<dbReference type="Gene3D" id="2.40.50.140">
    <property type="entry name" value="Nucleic acid-binding proteins"/>
    <property type="match status" value="1"/>
</dbReference>
<dbReference type="InterPro" id="IPR012340">
    <property type="entry name" value="NA-bd_OB-fold"/>
</dbReference>
<reference evidence="2" key="1">
    <citation type="journal article" date="2023" name="Mol. Biol. Evol.">
        <title>Third-Generation Sequencing Reveals the Adaptive Role of the Epigenome in Three Deep-Sea Polychaetes.</title>
        <authorList>
            <person name="Perez M."/>
            <person name="Aroh O."/>
            <person name="Sun Y."/>
            <person name="Lan Y."/>
            <person name="Juniper S.K."/>
            <person name="Young C.R."/>
            <person name="Angers B."/>
            <person name="Qian P.Y."/>
        </authorList>
    </citation>
    <scope>NUCLEOTIDE SEQUENCE</scope>
    <source>
        <strain evidence="2">R07B-5</strain>
    </source>
</reference>
<dbReference type="InterPro" id="IPR013955">
    <property type="entry name" value="Rep_factor-A_C"/>
</dbReference>
<dbReference type="SUPFAM" id="SSF50249">
    <property type="entry name" value="Nucleic acid-binding proteins"/>
    <property type="match status" value="1"/>
</dbReference>
<keyword evidence="3" id="KW-1185">Reference proteome</keyword>
<sequence>MSTDAWGNKGTTIDDVVNDVSTNEFVLDSTFIAAVAFRKEATYPGCSLCRRRVQLRENGFTCASHGAREGAPTYRLMVRVLLGQVAHPGQEIWVTFWDEQMRSFVEFDEEFFRHLTTDEKTQWCAIINALHERDVFKKWLAVFDEFNVLWRVDAAERRQLMPWLYGNWNDGNWLSEMEDLAKNDSE</sequence>
<dbReference type="AlphaFoldDB" id="A0AAD9L1Y9"/>
<name>A0AAD9L1Y9_RIDPI</name>
<accession>A0AAD9L1Y9</accession>
<protein>
    <recommendedName>
        <fullName evidence="1">Replication factor A C-terminal domain-containing protein</fullName>
    </recommendedName>
</protein>
<comment type="caution">
    <text evidence="2">The sequence shown here is derived from an EMBL/GenBank/DDBJ whole genome shotgun (WGS) entry which is preliminary data.</text>
</comment>
<organism evidence="2 3">
    <name type="scientific">Ridgeia piscesae</name>
    <name type="common">Tubeworm</name>
    <dbReference type="NCBI Taxonomy" id="27915"/>
    <lineage>
        <taxon>Eukaryota</taxon>
        <taxon>Metazoa</taxon>
        <taxon>Spiralia</taxon>
        <taxon>Lophotrochozoa</taxon>
        <taxon>Annelida</taxon>
        <taxon>Polychaeta</taxon>
        <taxon>Sedentaria</taxon>
        <taxon>Canalipalpata</taxon>
        <taxon>Sabellida</taxon>
        <taxon>Siboglinidae</taxon>
        <taxon>Ridgeia</taxon>
    </lineage>
</organism>
<evidence type="ECO:0000313" key="2">
    <source>
        <dbReference type="EMBL" id="KAK2181546.1"/>
    </source>
</evidence>
<dbReference type="EMBL" id="JAODUO010000392">
    <property type="protein sequence ID" value="KAK2181546.1"/>
    <property type="molecule type" value="Genomic_DNA"/>
</dbReference>
<gene>
    <name evidence="2" type="ORF">NP493_393g01059</name>
</gene>
<evidence type="ECO:0000313" key="3">
    <source>
        <dbReference type="Proteomes" id="UP001209878"/>
    </source>
</evidence>
<dbReference type="Pfam" id="PF08646">
    <property type="entry name" value="Rep_fac-A_C"/>
    <property type="match status" value="1"/>
</dbReference>
<evidence type="ECO:0000259" key="1">
    <source>
        <dbReference type="Pfam" id="PF08646"/>
    </source>
</evidence>
<dbReference type="Proteomes" id="UP001209878">
    <property type="component" value="Unassembled WGS sequence"/>
</dbReference>
<proteinExistence type="predicted"/>
<feature type="domain" description="Replication factor A C-terminal" evidence="1">
    <location>
        <begin position="39"/>
        <end position="147"/>
    </location>
</feature>